<feature type="region of interest" description="Disordered" evidence="5">
    <location>
        <begin position="1"/>
        <end position="20"/>
    </location>
</feature>
<gene>
    <name evidence="7" type="ORF">TRIP_B110072</name>
</gene>
<dbReference type="PANTHER" id="PTHR47053:SF1">
    <property type="entry name" value="MUREIN DD-ENDOPEPTIDASE MEPH-RELATED"/>
    <property type="match status" value="1"/>
</dbReference>
<organism evidence="7">
    <name type="scientific">Uncultured Desulfatiglans sp</name>
    <dbReference type="NCBI Taxonomy" id="1748965"/>
    <lineage>
        <taxon>Bacteria</taxon>
        <taxon>Pseudomonadati</taxon>
        <taxon>Thermodesulfobacteriota</taxon>
        <taxon>Desulfobacteria</taxon>
        <taxon>Desulfatiglandales</taxon>
        <taxon>Desulfatiglandaceae</taxon>
        <taxon>Desulfatiglans</taxon>
        <taxon>environmental samples</taxon>
    </lineage>
</organism>
<dbReference type="Pfam" id="PF00877">
    <property type="entry name" value="NLPC_P60"/>
    <property type="match status" value="1"/>
</dbReference>
<dbReference type="SUPFAM" id="SSF54001">
    <property type="entry name" value="Cysteine proteinases"/>
    <property type="match status" value="1"/>
</dbReference>
<protein>
    <recommendedName>
        <fullName evidence="6">NlpC/P60 domain-containing protein</fullName>
    </recommendedName>
</protein>
<dbReference type="GO" id="GO:0006508">
    <property type="term" value="P:proteolysis"/>
    <property type="evidence" value="ECO:0007669"/>
    <property type="project" value="UniProtKB-KW"/>
</dbReference>
<name>A0A653A0E7_UNCDX</name>
<keyword evidence="4" id="KW-0788">Thiol protease</keyword>
<evidence type="ECO:0000313" key="7">
    <source>
        <dbReference type="EMBL" id="VBB41507.1"/>
    </source>
</evidence>
<reference evidence="7" key="1">
    <citation type="submission" date="2018-07" db="EMBL/GenBank/DDBJ databases">
        <authorList>
            <consortium name="Genoscope - CEA"/>
            <person name="William W."/>
        </authorList>
    </citation>
    <scope>NUCLEOTIDE SEQUENCE</scope>
    <source>
        <strain evidence="7">IK1</strain>
    </source>
</reference>
<dbReference type="PROSITE" id="PS51935">
    <property type="entry name" value="NLPC_P60"/>
    <property type="match status" value="1"/>
</dbReference>
<proteinExistence type="inferred from homology"/>
<evidence type="ECO:0000259" key="6">
    <source>
        <dbReference type="PROSITE" id="PS51935"/>
    </source>
</evidence>
<dbReference type="EMBL" id="UPXX01000003">
    <property type="protein sequence ID" value="VBB41507.1"/>
    <property type="molecule type" value="Genomic_DNA"/>
</dbReference>
<sequence length="415" mass="46355">MPSERLSLVSHSSNPTSSCVHSSPRVVLLLIAAVFFMAGAAESAATEWPFSVSKPSFIEQFNSAFDFSPPEQPVEKIKREMKKFLGIPYRWGGESLRGMDCSGLTKKVYASIFGIELPHNSSQQSRLDGLKEVRPTREELQMGDLLFFGPKKKRINHVGIYLSDGKFLHSCRSQGVTISSLNKAYWKNRLITSKRLKDVETTLSPETAALSLSPWPEAAPMFDPFENAPPSFELGYRRALLDFANLSLDTFMHVTAPDRGLFPGGRGFDSWYPERSSAVSSFEPRQGFRLFADFTPFEWLTITPSFTRVSGHAFLAENDGSWQSFGLETLVTMPDSRWALAMSAKADHQETAPGWLSASDEDTLDITFGLRYRYSSSINFSILGSHEPDAFRPMETGDGDPSDSSHFTFKIDLTF</sequence>
<evidence type="ECO:0000256" key="5">
    <source>
        <dbReference type="SAM" id="MobiDB-lite"/>
    </source>
</evidence>
<comment type="similarity">
    <text evidence="1">Belongs to the peptidase C40 family.</text>
</comment>
<dbReference type="InterPro" id="IPR051202">
    <property type="entry name" value="Peptidase_C40"/>
</dbReference>
<dbReference type="AlphaFoldDB" id="A0A653A0E7"/>
<accession>A0A653A0E7</accession>
<dbReference type="Gene3D" id="3.90.1720.10">
    <property type="entry name" value="endopeptidase domain like (from Nostoc punctiforme)"/>
    <property type="match status" value="1"/>
</dbReference>
<dbReference type="InterPro" id="IPR038765">
    <property type="entry name" value="Papain-like_cys_pep_sf"/>
</dbReference>
<evidence type="ECO:0000256" key="4">
    <source>
        <dbReference type="ARBA" id="ARBA00022807"/>
    </source>
</evidence>
<evidence type="ECO:0000256" key="3">
    <source>
        <dbReference type="ARBA" id="ARBA00022801"/>
    </source>
</evidence>
<feature type="compositionally biased region" description="Polar residues" evidence="5">
    <location>
        <begin position="9"/>
        <end position="20"/>
    </location>
</feature>
<dbReference type="GO" id="GO:0008234">
    <property type="term" value="F:cysteine-type peptidase activity"/>
    <property type="evidence" value="ECO:0007669"/>
    <property type="project" value="UniProtKB-KW"/>
</dbReference>
<dbReference type="InterPro" id="IPR000064">
    <property type="entry name" value="NLP_P60_dom"/>
</dbReference>
<feature type="domain" description="NlpC/P60" evidence="6">
    <location>
        <begin position="71"/>
        <end position="197"/>
    </location>
</feature>
<evidence type="ECO:0000256" key="1">
    <source>
        <dbReference type="ARBA" id="ARBA00007074"/>
    </source>
</evidence>
<evidence type="ECO:0000256" key="2">
    <source>
        <dbReference type="ARBA" id="ARBA00022670"/>
    </source>
</evidence>
<keyword evidence="2" id="KW-0645">Protease</keyword>
<keyword evidence="3" id="KW-0378">Hydrolase</keyword>
<dbReference type="PANTHER" id="PTHR47053">
    <property type="entry name" value="MUREIN DD-ENDOPEPTIDASE MEPH-RELATED"/>
    <property type="match status" value="1"/>
</dbReference>